<gene>
    <name evidence="1" type="ORF">DCAF_LOCUS20432</name>
</gene>
<organism evidence="1 2">
    <name type="scientific">Dovyalis caffra</name>
    <dbReference type="NCBI Taxonomy" id="77055"/>
    <lineage>
        <taxon>Eukaryota</taxon>
        <taxon>Viridiplantae</taxon>
        <taxon>Streptophyta</taxon>
        <taxon>Embryophyta</taxon>
        <taxon>Tracheophyta</taxon>
        <taxon>Spermatophyta</taxon>
        <taxon>Magnoliopsida</taxon>
        <taxon>eudicotyledons</taxon>
        <taxon>Gunneridae</taxon>
        <taxon>Pentapetalae</taxon>
        <taxon>rosids</taxon>
        <taxon>fabids</taxon>
        <taxon>Malpighiales</taxon>
        <taxon>Salicaceae</taxon>
        <taxon>Flacourtieae</taxon>
        <taxon>Dovyalis</taxon>
    </lineage>
</organism>
<protein>
    <submittedName>
        <fullName evidence="1">Uncharacterized protein</fullName>
    </submittedName>
</protein>
<evidence type="ECO:0000313" key="2">
    <source>
        <dbReference type="Proteomes" id="UP001314170"/>
    </source>
</evidence>
<comment type="caution">
    <text evidence="1">The sequence shown here is derived from an EMBL/GenBank/DDBJ whole genome shotgun (WGS) entry which is preliminary data.</text>
</comment>
<sequence>MNQFPNVGTFSFASVEFEGGLWLHVDVNSGLSWVGDQAPFGIHLRTVQVGFKLGAMEKEISIGYEDPLPQSRPLCNHVASESHCPGYPWACYGLDPGSFPLSFGA</sequence>
<evidence type="ECO:0000313" key="1">
    <source>
        <dbReference type="EMBL" id="CAK7347744.1"/>
    </source>
</evidence>
<accession>A0AAV1S8D5</accession>
<proteinExistence type="predicted"/>
<name>A0AAV1S8D5_9ROSI</name>
<dbReference type="EMBL" id="CAWUPB010001173">
    <property type="protein sequence ID" value="CAK7347744.1"/>
    <property type="molecule type" value="Genomic_DNA"/>
</dbReference>
<dbReference type="Proteomes" id="UP001314170">
    <property type="component" value="Unassembled WGS sequence"/>
</dbReference>
<reference evidence="1 2" key="1">
    <citation type="submission" date="2024-01" db="EMBL/GenBank/DDBJ databases">
        <authorList>
            <person name="Waweru B."/>
        </authorList>
    </citation>
    <scope>NUCLEOTIDE SEQUENCE [LARGE SCALE GENOMIC DNA]</scope>
</reference>
<keyword evidence="2" id="KW-1185">Reference proteome</keyword>
<dbReference type="AlphaFoldDB" id="A0AAV1S8D5"/>